<reference evidence="1 2" key="1">
    <citation type="submission" date="2018-04" db="EMBL/GenBank/DDBJ databases">
        <authorList>
            <person name="Vogel A."/>
        </authorList>
    </citation>
    <scope>NUCLEOTIDE SEQUENCE [LARGE SCALE GENOMIC DNA]</scope>
</reference>
<dbReference type="PANTHER" id="PTHR31730:SF18">
    <property type="entry name" value="PROTEIN PSK SIMULATOR 2"/>
    <property type="match status" value="1"/>
</dbReference>
<accession>A0A484NQT4</accession>
<protein>
    <submittedName>
        <fullName evidence="1">Uncharacterized protein</fullName>
    </submittedName>
</protein>
<name>A0A484NQT4_9ASTE</name>
<dbReference type="InterPro" id="IPR045021">
    <property type="entry name" value="PSI1/2/3"/>
</dbReference>
<dbReference type="EMBL" id="OOIL02006896">
    <property type="protein sequence ID" value="VFR03581.1"/>
    <property type="molecule type" value="Genomic_DNA"/>
</dbReference>
<proteinExistence type="predicted"/>
<dbReference type="PANTHER" id="PTHR31730">
    <property type="entry name" value="OS01G0873900 PROTEIN"/>
    <property type="match status" value="1"/>
</dbReference>
<evidence type="ECO:0000313" key="1">
    <source>
        <dbReference type="EMBL" id="VFR03581.1"/>
    </source>
</evidence>
<dbReference type="Proteomes" id="UP000595140">
    <property type="component" value="Unassembled WGS sequence"/>
</dbReference>
<keyword evidence="2" id="KW-1185">Reference proteome</keyword>
<dbReference type="GO" id="GO:0045927">
    <property type="term" value="P:positive regulation of growth"/>
    <property type="evidence" value="ECO:0007669"/>
    <property type="project" value="InterPro"/>
</dbReference>
<gene>
    <name evidence="1" type="ORF">CCAM_LOCUS45356</name>
</gene>
<organism evidence="1 2">
    <name type="scientific">Cuscuta campestris</name>
    <dbReference type="NCBI Taxonomy" id="132261"/>
    <lineage>
        <taxon>Eukaryota</taxon>
        <taxon>Viridiplantae</taxon>
        <taxon>Streptophyta</taxon>
        <taxon>Embryophyta</taxon>
        <taxon>Tracheophyta</taxon>
        <taxon>Spermatophyta</taxon>
        <taxon>Magnoliopsida</taxon>
        <taxon>eudicotyledons</taxon>
        <taxon>Gunneridae</taxon>
        <taxon>Pentapetalae</taxon>
        <taxon>asterids</taxon>
        <taxon>lamiids</taxon>
        <taxon>Solanales</taxon>
        <taxon>Convolvulaceae</taxon>
        <taxon>Cuscuteae</taxon>
        <taxon>Cuscuta</taxon>
        <taxon>Cuscuta subgen. Grammica</taxon>
        <taxon>Cuscuta sect. Cleistogrammica</taxon>
    </lineage>
</organism>
<dbReference type="AlphaFoldDB" id="A0A484NQT4"/>
<sequence>MDAFILEIVTWLHRLIGLVRYKGPRIPPGRSAACRGPPCLSDSHAAEILSPNDQKKNNGQLSVEDKALLEEAMKRRNIVSGMSKSQEFGISNKGRQIWALSRSTGSSPRTVPERPTANLLDILDGLGSKF</sequence>
<dbReference type="OrthoDB" id="2020544at2759"/>
<evidence type="ECO:0000313" key="2">
    <source>
        <dbReference type="Proteomes" id="UP000595140"/>
    </source>
</evidence>